<evidence type="ECO:0000256" key="6">
    <source>
        <dbReference type="ARBA" id="ARBA00023134"/>
    </source>
</evidence>
<dbReference type="InterPro" id="IPR027417">
    <property type="entry name" value="P-loop_NTPase"/>
</dbReference>
<evidence type="ECO:0000259" key="10">
    <source>
        <dbReference type="PROSITE" id="PS51722"/>
    </source>
</evidence>
<keyword evidence="5 9" id="KW-0648">Protein biosynthesis</keyword>
<dbReference type="Pfam" id="PF00009">
    <property type="entry name" value="GTP_EFTU"/>
    <property type="match status" value="1"/>
</dbReference>
<dbReference type="Pfam" id="PF16658">
    <property type="entry name" value="RF3_C"/>
    <property type="match status" value="1"/>
</dbReference>
<evidence type="ECO:0000256" key="2">
    <source>
        <dbReference type="ARBA" id="ARBA00009978"/>
    </source>
</evidence>
<dbReference type="InterPro" id="IPR041732">
    <property type="entry name" value="RF3_GTP-bd"/>
</dbReference>
<dbReference type="SUPFAM" id="SSF54980">
    <property type="entry name" value="EF-G C-terminal domain-like"/>
    <property type="match status" value="1"/>
</dbReference>
<dbReference type="HOGENOM" id="CLU_002794_2_1_7"/>
<dbReference type="STRING" id="502025.Hoch_2092"/>
<evidence type="ECO:0000256" key="7">
    <source>
        <dbReference type="ARBA" id="ARBA00025017"/>
    </source>
</evidence>
<comment type="similarity">
    <text evidence="2 9">Belongs to the TRAFAC class translation factor GTPase superfamily. Classic translation factor GTPase family. PrfC subfamily.</text>
</comment>
<dbReference type="CDD" id="cd04169">
    <property type="entry name" value="RF3"/>
    <property type="match status" value="1"/>
</dbReference>
<dbReference type="GO" id="GO:0005829">
    <property type="term" value="C:cytosol"/>
    <property type="evidence" value="ECO:0007669"/>
    <property type="project" value="TreeGrafter"/>
</dbReference>
<dbReference type="PROSITE" id="PS00301">
    <property type="entry name" value="G_TR_1"/>
    <property type="match status" value="1"/>
</dbReference>
<dbReference type="eggNOG" id="COG4108">
    <property type="taxonomic scope" value="Bacteria"/>
</dbReference>
<keyword evidence="3 9" id="KW-0963">Cytoplasm</keyword>
<dbReference type="HAMAP" id="MF_00072">
    <property type="entry name" value="Rel_fac_3"/>
    <property type="match status" value="1"/>
</dbReference>
<evidence type="ECO:0000256" key="8">
    <source>
        <dbReference type="ARBA" id="ARBA00073639"/>
    </source>
</evidence>
<organism evidence="11 12">
    <name type="scientific">Haliangium ochraceum (strain DSM 14365 / JCM 11303 / SMP-2)</name>
    <dbReference type="NCBI Taxonomy" id="502025"/>
    <lineage>
        <taxon>Bacteria</taxon>
        <taxon>Pseudomonadati</taxon>
        <taxon>Myxococcota</taxon>
        <taxon>Polyangia</taxon>
        <taxon>Haliangiales</taxon>
        <taxon>Kofleriaceae</taxon>
        <taxon>Haliangium</taxon>
    </lineage>
</organism>
<feature type="binding site" evidence="9">
    <location>
        <begin position="86"/>
        <end position="90"/>
    </location>
    <ligand>
        <name>GTP</name>
        <dbReference type="ChEBI" id="CHEBI:37565"/>
    </ligand>
</feature>
<dbReference type="AlphaFoldDB" id="D0LGR5"/>
<dbReference type="GO" id="GO:0006449">
    <property type="term" value="P:regulation of translational termination"/>
    <property type="evidence" value="ECO:0007669"/>
    <property type="project" value="UniProtKB-UniRule"/>
</dbReference>
<dbReference type="PROSITE" id="PS51722">
    <property type="entry name" value="G_TR_2"/>
    <property type="match status" value="1"/>
</dbReference>
<dbReference type="InterPro" id="IPR004548">
    <property type="entry name" value="PrfC"/>
</dbReference>
<keyword evidence="4 9" id="KW-0547">Nucleotide-binding</keyword>
<evidence type="ECO:0000256" key="5">
    <source>
        <dbReference type="ARBA" id="ARBA00022917"/>
    </source>
</evidence>
<reference evidence="11 12" key="1">
    <citation type="journal article" date="2010" name="Stand. Genomic Sci.">
        <title>Complete genome sequence of Haliangium ochraceum type strain (SMP-2).</title>
        <authorList>
            <consortium name="US DOE Joint Genome Institute (JGI-PGF)"/>
            <person name="Ivanova N."/>
            <person name="Daum C."/>
            <person name="Lang E."/>
            <person name="Abt B."/>
            <person name="Kopitz M."/>
            <person name="Saunders E."/>
            <person name="Lapidus A."/>
            <person name="Lucas S."/>
            <person name="Glavina Del Rio T."/>
            <person name="Nolan M."/>
            <person name="Tice H."/>
            <person name="Copeland A."/>
            <person name="Cheng J.F."/>
            <person name="Chen F."/>
            <person name="Bruce D."/>
            <person name="Goodwin L."/>
            <person name="Pitluck S."/>
            <person name="Mavromatis K."/>
            <person name="Pati A."/>
            <person name="Mikhailova N."/>
            <person name="Chen A."/>
            <person name="Palaniappan K."/>
            <person name="Land M."/>
            <person name="Hauser L."/>
            <person name="Chang Y.J."/>
            <person name="Jeffries C.D."/>
            <person name="Detter J.C."/>
            <person name="Brettin T."/>
            <person name="Rohde M."/>
            <person name="Goker M."/>
            <person name="Bristow J."/>
            <person name="Markowitz V."/>
            <person name="Eisen J.A."/>
            <person name="Hugenholtz P."/>
            <person name="Kyrpides N.C."/>
            <person name="Klenk H.P."/>
        </authorList>
    </citation>
    <scope>NUCLEOTIDE SEQUENCE [LARGE SCALE GENOMIC DNA]</scope>
    <source>
        <strain evidence="12">DSM 14365 / CIP 107738 / JCM 11303 / AJ 13395 / SMP-2</strain>
    </source>
</reference>
<dbReference type="InterPro" id="IPR009000">
    <property type="entry name" value="Transl_B-barrel_sf"/>
</dbReference>
<dbReference type="GO" id="GO:0016150">
    <property type="term" value="F:translation release factor activity, codon nonspecific"/>
    <property type="evidence" value="ECO:0007669"/>
    <property type="project" value="TreeGrafter"/>
</dbReference>
<dbReference type="PANTHER" id="PTHR43556">
    <property type="entry name" value="PEPTIDE CHAIN RELEASE FACTOR RF3"/>
    <property type="match status" value="1"/>
</dbReference>
<keyword evidence="12" id="KW-1185">Reference proteome</keyword>
<feature type="domain" description="Tr-type G" evidence="10">
    <location>
        <begin position="9"/>
        <end position="278"/>
    </location>
</feature>
<name>D0LGR5_HALO1</name>
<accession>D0LGR5</accession>
<dbReference type="CDD" id="cd16259">
    <property type="entry name" value="RF3_III"/>
    <property type="match status" value="1"/>
</dbReference>
<dbReference type="RefSeq" id="WP_012827245.1">
    <property type="nucleotide sequence ID" value="NC_013440.1"/>
</dbReference>
<evidence type="ECO:0000256" key="4">
    <source>
        <dbReference type="ARBA" id="ARBA00022741"/>
    </source>
</evidence>
<dbReference type="NCBIfam" id="NF001964">
    <property type="entry name" value="PRK00741.1"/>
    <property type="match status" value="1"/>
</dbReference>
<dbReference type="OrthoDB" id="9760518at2"/>
<proteinExistence type="inferred from homology"/>
<dbReference type="FunFam" id="2.40.30.10:FF:000040">
    <property type="entry name" value="Peptide chain release factor 3"/>
    <property type="match status" value="1"/>
</dbReference>
<evidence type="ECO:0000256" key="9">
    <source>
        <dbReference type="HAMAP-Rule" id="MF_00072"/>
    </source>
</evidence>
<dbReference type="GO" id="GO:0016149">
    <property type="term" value="F:translation release factor activity, codon specific"/>
    <property type="evidence" value="ECO:0007669"/>
    <property type="project" value="UniProtKB-UniRule"/>
</dbReference>
<sequence length="528" mass="59544">MSSIERSVERRRTFAIISHPDAGKTTLTEKLLLFGGAIQMAGAVKARGERRRATSDWMKVERERGISVTSSVMTYEYAGCTFNLLDTPGHEDFSEDTYRTLTAVDSAVMVIDGAKGIEAQTRKLFEVCRLRDVPILTFINKLDRECKDPFELLDEIEQTLALDVTPASWPIGMGQRFLGCYDLFRDRLLLMERSRGEVVGDATECQGLDDPKLDELLPESAVEKLREEVEMARGLCPDFDPKSYREGHATPVYFGSAINNFGVRELMHGLADMAPSPRPQPAEPRPVAPNEDKVTGFVFKIQANMDPKHRDRIAFLRVCSGHFRRGMKLRVVRNDKMLNVHNPLLFQAQDRELAEDAYAGDIIGIPNHGALRIGDSLSEGETLQFTGIPSFAPELLQRVRPDDPLRAKHLGRALTQLAEEGAAQVFKTLLGSDWVVGVVGALQFDVLADRIRTEYSLPVHFESTSYQTARWIEADDERQIKRFRDKNRDNVADDHSGSPVFLARNSWQLKRAGEDWPELRFLATKEQH</sequence>
<dbReference type="EMBL" id="CP001804">
    <property type="protein sequence ID" value="ACY14637.1"/>
    <property type="molecule type" value="Genomic_DNA"/>
</dbReference>
<dbReference type="InterPro" id="IPR031157">
    <property type="entry name" value="G_TR_CS"/>
</dbReference>
<feature type="binding site" evidence="9">
    <location>
        <begin position="140"/>
        <end position="143"/>
    </location>
    <ligand>
        <name>GTP</name>
        <dbReference type="ChEBI" id="CHEBI:37565"/>
    </ligand>
</feature>
<dbReference type="GO" id="GO:0003924">
    <property type="term" value="F:GTPase activity"/>
    <property type="evidence" value="ECO:0007669"/>
    <property type="project" value="InterPro"/>
</dbReference>
<evidence type="ECO:0000313" key="12">
    <source>
        <dbReference type="Proteomes" id="UP000001880"/>
    </source>
</evidence>
<dbReference type="Proteomes" id="UP000001880">
    <property type="component" value="Chromosome"/>
</dbReference>
<feature type="binding site" evidence="9">
    <location>
        <begin position="18"/>
        <end position="25"/>
    </location>
    <ligand>
        <name>GTP</name>
        <dbReference type="ChEBI" id="CHEBI:37565"/>
    </ligand>
</feature>
<keyword evidence="6 9" id="KW-0342">GTP-binding</keyword>
<dbReference type="NCBIfam" id="TIGR00231">
    <property type="entry name" value="small_GTP"/>
    <property type="match status" value="1"/>
</dbReference>
<comment type="subcellular location">
    <subcellularLocation>
        <location evidence="1 9">Cytoplasm</location>
    </subcellularLocation>
</comment>
<dbReference type="Pfam" id="PF22042">
    <property type="entry name" value="EF-G_D2"/>
    <property type="match status" value="1"/>
</dbReference>
<gene>
    <name evidence="9" type="primary">prfC</name>
    <name evidence="11" type="ordered locus">Hoch_2092</name>
</gene>
<dbReference type="SUPFAM" id="SSF50447">
    <property type="entry name" value="Translation proteins"/>
    <property type="match status" value="1"/>
</dbReference>
<evidence type="ECO:0000256" key="1">
    <source>
        <dbReference type="ARBA" id="ARBA00004496"/>
    </source>
</evidence>
<dbReference type="Gene3D" id="3.30.70.3280">
    <property type="entry name" value="Peptide chain release factor 3, domain III"/>
    <property type="match status" value="1"/>
</dbReference>
<dbReference type="InterPro" id="IPR053905">
    <property type="entry name" value="EF-G-like_DII"/>
</dbReference>
<dbReference type="SUPFAM" id="SSF52540">
    <property type="entry name" value="P-loop containing nucleoside triphosphate hydrolases"/>
    <property type="match status" value="1"/>
</dbReference>
<dbReference type="InterPro" id="IPR000795">
    <property type="entry name" value="T_Tr_GTP-bd_dom"/>
</dbReference>
<protein>
    <recommendedName>
        <fullName evidence="8 9">Peptide chain release factor 3</fullName>
        <shortName evidence="9">RF-3</shortName>
    </recommendedName>
</protein>
<dbReference type="FunFam" id="3.30.70.3280:FF:000001">
    <property type="entry name" value="Peptide chain release factor 3"/>
    <property type="match status" value="1"/>
</dbReference>
<dbReference type="PRINTS" id="PR00315">
    <property type="entry name" value="ELONGATNFCT"/>
</dbReference>
<dbReference type="InterPro" id="IPR032090">
    <property type="entry name" value="RF3_C"/>
</dbReference>
<dbReference type="NCBIfam" id="TIGR00503">
    <property type="entry name" value="prfC"/>
    <property type="match status" value="1"/>
</dbReference>
<evidence type="ECO:0000313" key="11">
    <source>
        <dbReference type="EMBL" id="ACY14637.1"/>
    </source>
</evidence>
<dbReference type="GO" id="GO:0005525">
    <property type="term" value="F:GTP binding"/>
    <property type="evidence" value="ECO:0007669"/>
    <property type="project" value="UniProtKB-UniRule"/>
</dbReference>
<dbReference type="Gene3D" id="2.40.30.10">
    <property type="entry name" value="Translation factors"/>
    <property type="match status" value="1"/>
</dbReference>
<dbReference type="KEGG" id="hoh:Hoch_2092"/>
<dbReference type="InterPro" id="IPR038467">
    <property type="entry name" value="RF3_dom_3_sf"/>
</dbReference>
<dbReference type="Gene3D" id="3.40.50.300">
    <property type="entry name" value="P-loop containing nucleotide triphosphate hydrolases"/>
    <property type="match status" value="1"/>
</dbReference>
<dbReference type="InterPro" id="IPR005225">
    <property type="entry name" value="Small_GTP-bd"/>
</dbReference>
<dbReference type="PANTHER" id="PTHR43556:SF2">
    <property type="entry name" value="PEPTIDE CHAIN RELEASE FACTOR RF3"/>
    <property type="match status" value="1"/>
</dbReference>
<evidence type="ECO:0000256" key="3">
    <source>
        <dbReference type="ARBA" id="ARBA00022490"/>
    </source>
</evidence>
<comment type="function">
    <text evidence="7 9">Increases the formation of ribosomal termination complexes and stimulates activities of RF-1 and RF-2. It binds guanine nucleotides and has strong preference for UGA stop codons. It may interact directly with the ribosome. The stimulation of RF-1 and RF-2 is significantly reduced by GTP and GDP, but not by GMP.</text>
</comment>
<dbReference type="InterPro" id="IPR035647">
    <property type="entry name" value="EFG_III/V"/>
</dbReference>
<dbReference type="FunFam" id="3.40.50.300:FF:000542">
    <property type="entry name" value="Peptide chain release factor 3"/>
    <property type="match status" value="1"/>
</dbReference>